<dbReference type="EC" id="2.1.1.198" evidence="6"/>
<dbReference type="InterPro" id="IPR035996">
    <property type="entry name" value="4pyrrol_Methylase_sf"/>
</dbReference>
<evidence type="ECO:0000313" key="8">
    <source>
        <dbReference type="EMBL" id="NDY82254.1"/>
    </source>
</evidence>
<dbReference type="PANTHER" id="PTHR46111">
    <property type="entry name" value="RIBOSOMAL RNA SMALL SUBUNIT METHYLTRANSFERASE I"/>
    <property type="match status" value="1"/>
</dbReference>
<dbReference type="InterPro" id="IPR053910">
    <property type="entry name" value="RsmI_HTH"/>
</dbReference>
<dbReference type="InterPro" id="IPR008189">
    <property type="entry name" value="rRNA_ssu_MeTfrase_I"/>
</dbReference>
<proteinExistence type="inferred from homology"/>
<dbReference type="HAMAP" id="MF_01877">
    <property type="entry name" value="16SrRNA_methyltr_I"/>
    <property type="match status" value="1"/>
</dbReference>
<dbReference type="Pfam" id="PF23016">
    <property type="entry name" value="RsmI_C"/>
    <property type="match status" value="1"/>
</dbReference>
<reference evidence="8" key="1">
    <citation type="submission" date="2020-02" db="EMBL/GenBank/DDBJ databases">
        <authorList>
            <person name="Chen W.-M."/>
        </authorList>
    </citation>
    <scope>NUCLEOTIDE SEQUENCE</scope>
    <source>
        <strain evidence="8">NBD-18</strain>
    </source>
</reference>
<comment type="catalytic activity">
    <reaction evidence="6">
        <text>cytidine(1402) in 16S rRNA + S-adenosyl-L-methionine = 2'-O-methylcytidine(1402) in 16S rRNA + S-adenosyl-L-homocysteine + H(+)</text>
        <dbReference type="Rhea" id="RHEA:42924"/>
        <dbReference type="Rhea" id="RHEA-COMP:10285"/>
        <dbReference type="Rhea" id="RHEA-COMP:10286"/>
        <dbReference type="ChEBI" id="CHEBI:15378"/>
        <dbReference type="ChEBI" id="CHEBI:57856"/>
        <dbReference type="ChEBI" id="CHEBI:59789"/>
        <dbReference type="ChEBI" id="CHEBI:74495"/>
        <dbReference type="ChEBI" id="CHEBI:82748"/>
        <dbReference type="EC" id="2.1.1.198"/>
    </reaction>
</comment>
<evidence type="ECO:0000256" key="1">
    <source>
        <dbReference type="ARBA" id="ARBA00022490"/>
    </source>
</evidence>
<evidence type="ECO:0000256" key="2">
    <source>
        <dbReference type="ARBA" id="ARBA00022552"/>
    </source>
</evidence>
<evidence type="ECO:0000256" key="5">
    <source>
        <dbReference type="ARBA" id="ARBA00022691"/>
    </source>
</evidence>
<dbReference type="Gene3D" id="3.30.950.10">
    <property type="entry name" value="Methyltransferase, Cobalt-precorrin-4 Transmethylase, Domain 2"/>
    <property type="match status" value="1"/>
</dbReference>
<evidence type="ECO:0000256" key="4">
    <source>
        <dbReference type="ARBA" id="ARBA00022679"/>
    </source>
</evidence>
<dbReference type="SUPFAM" id="SSF53790">
    <property type="entry name" value="Tetrapyrrole methylase"/>
    <property type="match status" value="1"/>
</dbReference>
<sequence length="315" mass="33982">MTENVLSEDVPEAWARVGSRVDAQSWPSHALYVVATPIGNLGDLTLRAWQALSRADIIAAEDTRATRTLLDAWGIATPLMSAHRHNEVSAAQAIVERLRTGQRVALVSDAGAPAVSDPGGRVVQSVHEAGFKVVPLPGPSAVITALMATGVTTDAMPGFLFAGFAPTKSMARQRWFKQFSGLPAAMIYYEAPHRIASSLQDLLSVAGPLRKVSFARELTKRFEEVATMPLAQAPLWIKGDPHREQGEYVVILHAQDRDGVSDESVDQATNTASVDSWLDALLETVSVRDAARIAARATGLSRDLLYARALSRKPK</sequence>
<keyword evidence="1 6" id="KW-0963">Cytoplasm</keyword>
<dbReference type="GO" id="GO:0070677">
    <property type="term" value="F:rRNA (cytosine-2'-O-)-methyltransferase activity"/>
    <property type="evidence" value="ECO:0007669"/>
    <property type="project" value="UniProtKB-UniRule"/>
</dbReference>
<comment type="function">
    <text evidence="6">Catalyzes the 2'-O-methylation of the ribose of cytidine 1402 (C1402) in 16S rRNA.</text>
</comment>
<gene>
    <name evidence="6 8" type="primary">rsmI</name>
    <name evidence="8" type="ORF">G3I67_03315</name>
</gene>
<organism evidence="8">
    <name type="scientific">Sheuella amnicola</name>
    <dbReference type="NCBI Taxonomy" id="2707330"/>
    <lineage>
        <taxon>Bacteria</taxon>
        <taxon>Pseudomonadati</taxon>
        <taxon>Pseudomonadota</taxon>
        <taxon>Betaproteobacteria</taxon>
        <taxon>Burkholderiales</taxon>
        <taxon>Alcaligenaceae</taxon>
        <taxon>Sheuella</taxon>
    </lineage>
</organism>
<dbReference type="PROSITE" id="PS01296">
    <property type="entry name" value="RSMI"/>
    <property type="match status" value="1"/>
</dbReference>
<dbReference type="PANTHER" id="PTHR46111:SF1">
    <property type="entry name" value="RIBOSOMAL RNA SMALL SUBUNIT METHYLTRANSFERASE I"/>
    <property type="match status" value="1"/>
</dbReference>
<protein>
    <recommendedName>
        <fullName evidence="6">Ribosomal RNA small subunit methyltransferase I</fullName>
        <ecNumber evidence="6">2.1.1.198</ecNumber>
    </recommendedName>
    <alternativeName>
        <fullName evidence="6">16S rRNA 2'-O-ribose C1402 methyltransferase</fullName>
    </alternativeName>
    <alternativeName>
        <fullName evidence="6">rRNA (cytidine-2'-O-)-methyltransferase RsmI</fullName>
    </alternativeName>
</protein>
<comment type="subcellular location">
    <subcellularLocation>
        <location evidence="6">Cytoplasm</location>
    </subcellularLocation>
</comment>
<dbReference type="GO" id="GO:0005737">
    <property type="term" value="C:cytoplasm"/>
    <property type="evidence" value="ECO:0007669"/>
    <property type="project" value="UniProtKB-SubCell"/>
</dbReference>
<dbReference type="InterPro" id="IPR001849">
    <property type="entry name" value="PH_domain"/>
</dbReference>
<comment type="caution">
    <text evidence="8">The sequence shown here is derived from an EMBL/GenBank/DDBJ whole genome shotgun (WGS) entry which is preliminary data.</text>
</comment>
<name>A0A6B2QY60_9BURK</name>
<evidence type="ECO:0000256" key="3">
    <source>
        <dbReference type="ARBA" id="ARBA00022603"/>
    </source>
</evidence>
<dbReference type="InterPro" id="IPR000878">
    <property type="entry name" value="4pyrrol_Mease"/>
</dbReference>
<dbReference type="InterPro" id="IPR014777">
    <property type="entry name" value="4pyrrole_Mease_sub1"/>
</dbReference>
<dbReference type="Gene3D" id="3.40.1010.10">
    <property type="entry name" value="Cobalt-precorrin-4 Transmethylase, Domain 1"/>
    <property type="match status" value="1"/>
</dbReference>
<dbReference type="PIRSF" id="PIRSF005917">
    <property type="entry name" value="MTase_YraL"/>
    <property type="match status" value="1"/>
</dbReference>
<keyword evidence="5 6" id="KW-0949">S-adenosyl-L-methionine</keyword>
<dbReference type="Pfam" id="PF00590">
    <property type="entry name" value="TP_methylase"/>
    <property type="match status" value="1"/>
</dbReference>
<dbReference type="PROSITE" id="PS50003">
    <property type="entry name" value="PH_DOMAIN"/>
    <property type="match status" value="1"/>
</dbReference>
<dbReference type="InterPro" id="IPR014776">
    <property type="entry name" value="4pyrrole_Mease_sub2"/>
</dbReference>
<dbReference type="FunFam" id="3.40.1010.10:FF:000007">
    <property type="entry name" value="Ribosomal RNA small subunit methyltransferase I"/>
    <property type="match status" value="1"/>
</dbReference>
<comment type="similarity">
    <text evidence="6">Belongs to the methyltransferase superfamily. RsmI family.</text>
</comment>
<dbReference type="EMBL" id="JAAGRN010000002">
    <property type="protein sequence ID" value="NDY82254.1"/>
    <property type="molecule type" value="Genomic_DNA"/>
</dbReference>
<evidence type="ECO:0000259" key="7">
    <source>
        <dbReference type="PROSITE" id="PS50003"/>
    </source>
</evidence>
<keyword evidence="4 6" id="KW-0808">Transferase</keyword>
<dbReference type="RefSeq" id="WP_163651570.1">
    <property type="nucleotide sequence ID" value="NZ_JAAGRN010000002.1"/>
</dbReference>
<keyword evidence="3 6" id="KW-0489">Methyltransferase</keyword>
<dbReference type="InterPro" id="IPR018063">
    <property type="entry name" value="SAM_MeTrfase_RsmI_CS"/>
</dbReference>
<accession>A0A6B2QY60</accession>
<dbReference type="NCBIfam" id="TIGR00096">
    <property type="entry name" value="16S rRNA (cytidine(1402)-2'-O)-methyltransferase"/>
    <property type="match status" value="1"/>
</dbReference>
<dbReference type="CDD" id="cd11648">
    <property type="entry name" value="RsmI"/>
    <property type="match status" value="1"/>
</dbReference>
<evidence type="ECO:0000256" key="6">
    <source>
        <dbReference type="HAMAP-Rule" id="MF_01877"/>
    </source>
</evidence>
<dbReference type="AlphaFoldDB" id="A0A6B2QY60"/>
<keyword evidence="2 6" id="KW-0698">rRNA processing</keyword>
<feature type="domain" description="PH" evidence="7">
    <location>
        <begin position="153"/>
        <end position="286"/>
    </location>
</feature>